<proteinExistence type="predicted"/>
<dbReference type="GO" id="GO:0005829">
    <property type="term" value="C:cytosol"/>
    <property type="evidence" value="ECO:0007669"/>
    <property type="project" value="TreeGrafter"/>
</dbReference>
<dbReference type="GO" id="GO:0046872">
    <property type="term" value="F:metal ion binding"/>
    <property type="evidence" value="ECO:0007669"/>
    <property type="project" value="UniProtKB-KW"/>
</dbReference>
<dbReference type="GO" id="GO:0003935">
    <property type="term" value="F:GTP cyclohydrolase II activity"/>
    <property type="evidence" value="ECO:0007669"/>
    <property type="project" value="TreeGrafter"/>
</dbReference>
<comment type="function">
    <text evidence="1">Catalyzes the conversion of D-ribulose 5-phosphate to formate and 3,4-dihydroxy-2-butanone 4-phosphate.</text>
</comment>
<dbReference type="Pfam" id="PF00926">
    <property type="entry name" value="DHBP_synthase"/>
    <property type="match status" value="1"/>
</dbReference>
<dbReference type="InterPro" id="IPR000422">
    <property type="entry name" value="DHBP_synthase_RibB"/>
</dbReference>
<evidence type="ECO:0000256" key="2">
    <source>
        <dbReference type="ARBA" id="ARBA00004904"/>
    </source>
</evidence>
<dbReference type="PANTHER" id="PTHR21327">
    <property type="entry name" value="GTP CYCLOHYDROLASE II-RELATED"/>
    <property type="match status" value="1"/>
</dbReference>
<keyword evidence="7" id="KW-1185">Reference proteome</keyword>
<evidence type="ECO:0000256" key="4">
    <source>
        <dbReference type="ARBA" id="ARBA00022619"/>
    </source>
</evidence>
<evidence type="ECO:0000256" key="5">
    <source>
        <dbReference type="ARBA" id="ARBA00022723"/>
    </source>
</evidence>
<evidence type="ECO:0000313" key="7">
    <source>
        <dbReference type="Proteomes" id="UP000635245"/>
    </source>
</evidence>
<dbReference type="RefSeq" id="WP_200322886.1">
    <property type="nucleotide sequence ID" value="NZ_JAENJH010000008.1"/>
</dbReference>
<dbReference type="SUPFAM" id="SSF55821">
    <property type="entry name" value="YrdC/RibB"/>
    <property type="match status" value="1"/>
</dbReference>
<dbReference type="InterPro" id="IPR017945">
    <property type="entry name" value="DHBP_synth_RibB-like_a/b_dom"/>
</dbReference>
<accession>A0A934V8J1</accession>
<dbReference type="EMBL" id="JAENJH010000008">
    <property type="protein sequence ID" value="MBK1787813.1"/>
    <property type="molecule type" value="Genomic_DNA"/>
</dbReference>
<name>A0A934V8J1_9PSEU</name>
<dbReference type="GO" id="GO:0008686">
    <property type="term" value="F:3,4-dihydroxy-2-butanone-4-phosphate synthase activity"/>
    <property type="evidence" value="ECO:0007669"/>
    <property type="project" value="UniProtKB-EC"/>
</dbReference>
<sequence length="243" mass="25277">MNAVPTALRALADGRAVVVSDADGTGFVVFAAATASPGLLAFTVRHGSGFVRVALTGAACDRVRLPAMWPGGDRQRVTVDLRAEGTGISATDRANTIAALASDESDVDDFTRPGHVVPVLAHAGGVLCVPAVPEAAADLARLAGLPAAGALCEIVSVERPVELARGEEVGRFAAAHGLVHLDVDAVVRHRLATEAPLRRTTVVSRPTGHGEWEVVRFDDRLDERYDAAEPGSRWPSPVSSTAS</sequence>
<evidence type="ECO:0000256" key="1">
    <source>
        <dbReference type="ARBA" id="ARBA00002284"/>
    </source>
</evidence>
<evidence type="ECO:0000313" key="6">
    <source>
        <dbReference type="EMBL" id="MBK1787813.1"/>
    </source>
</evidence>
<evidence type="ECO:0000256" key="3">
    <source>
        <dbReference type="ARBA" id="ARBA00012153"/>
    </source>
</evidence>
<reference evidence="6" key="1">
    <citation type="submission" date="2020-12" db="EMBL/GenBank/DDBJ databases">
        <title>Prauserella sp. ASG 168, a novel actinomycete isolated from cave rock.</title>
        <authorList>
            <person name="Suriyachadkun C."/>
        </authorList>
    </citation>
    <scope>NUCLEOTIDE SEQUENCE</scope>
    <source>
        <strain evidence="6">ASG 168</strain>
    </source>
</reference>
<keyword evidence="4" id="KW-0686">Riboflavin biosynthesis</keyword>
<comment type="pathway">
    <text evidence="2">Cofactor biosynthesis; riboflavin biosynthesis; 2-hydroxy-3-oxobutyl phosphate from D-ribulose 5-phosphate: step 1/1.</text>
</comment>
<dbReference type="AlphaFoldDB" id="A0A934V8J1"/>
<dbReference type="Gene3D" id="3.90.870.10">
    <property type="entry name" value="DHBP synthase"/>
    <property type="match status" value="1"/>
</dbReference>
<dbReference type="GO" id="GO:0009231">
    <property type="term" value="P:riboflavin biosynthetic process"/>
    <property type="evidence" value="ECO:0007669"/>
    <property type="project" value="UniProtKB-KW"/>
</dbReference>
<protein>
    <recommendedName>
        <fullName evidence="3">3,4-dihydroxy-2-butanone-4-phosphate synthase</fullName>
        <ecNumber evidence="3">4.1.99.12</ecNumber>
    </recommendedName>
</protein>
<dbReference type="Proteomes" id="UP000635245">
    <property type="component" value="Unassembled WGS sequence"/>
</dbReference>
<dbReference type="EC" id="4.1.99.12" evidence="3"/>
<dbReference type="PANTHER" id="PTHR21327:SF18">
    <property type="entry name" value="3,4-DIHYDROXY-2-BUTANONE 4-PHOSPHATE SYNTHASE"/>
    <property type="match status" value="1"/>
</dbReference>
<comment type="caution">
    <text evidence="6">The sequence shown here is derived from an EMBL/GenBank/DDBJ whole genome shotgun (WGS) entry which is preliminary data.</text>
</comment>
<keyword evidence="5" id="KW-0479">Metal-binding</keyword>
<organism evidence="6 7">
    <name type="scientific">Prauserella cavernicola</name>
    <dbReference type="NCBI Taxonomy" id="2800127"/>
    <lineage>
        <taxon>Bacteria</taxon>
        <taxon>Bacillati</taxon>
        <taxon>Actinomycetota</taxon>
        <taxon>Actinomycetes</taxon>
        <taxon>Pseudonocardiales</taxon>
        <taxon>Pseudonocardiaceae</taxon>
        <taxon>Prauserella</taxon>
    </lineage>
</organism>
<gene>
    <name evidence="6" type="ORF">JHE00_26085</name>
</gene>